<dbReference type="AlphaFoldDB" id="A0A7C9LSA2"/>
<feature type="transmembrane region" description="Helical" evidence="1">
    <location>
        <begin position="275"/>
        <end position="293"/>
    </location>
</feature>
<dbReference type="InterPro" id="IPR052549">
    <property type="entry name" value="SpmB"/>
</dbReference>
<evidence type="ECO:0000313" key="4">
    <source>
        <dbReference type="Proteomes" id="UP000482295"/>
    </source>
</evidence>
<sequence>MVLNYIWIALFVIGVLVGVIKLVFMGDYDALPAMMDSTFEASKVGFEMTLGLTGTLTLWMGMLKIGEDSGLVQRLANFLSPVLTKLFPDIPKGHPALGSIFMNFSANMLGLDNAATPVGLKAMQELQSLNPKKDTASNPMIMFLVLNTSGLTIIPVSIMAYRAKAGAADPTDVFIPMLLATLCSTLVGLLVTSIYQKINLFNKAILTAAAVVAALVAGLFTAIHGMDTEQTQHFCRILTSCIMLGAIILFIYAGWRKKLNVYNSFIEGAKGGFKVAVTLIPYCIAILAAVGVFRASGALDMFQDTIKAGVEMLGMNSDWVSTLPVALMKPLSGPGARGMMLECFNSFGVDSFIGHTASILQGSTDTTFYILAIYFGSVGIKKYRYSVVCGVMADIAGMVAAVLFSYFFFA</sequence>
<feature type="transmembrane region" description="Helical" evidence="1">
    <location>
        <begin position="234"/>
        <end position="255"/>
    </location>
</feature>
<comment type="caution">
    <text evidence="3">The sequence shown here is derived from an EMBL/GenBank/DDBJ whole genome shotgun (WGS) entry which is preliminary data.</text>
</comment>
<dbReference type="PANTHER" id="PTHR35793">
    <property type="entry name" value="INNER MEMBRANE PROTEIN YJIG"/>
    <property type="match status" value="1"/>
</dbReference>
<feature type="transmembrane region" description="Helical" evidence="1">
    <location>
        <begin position="385"/>
        <end position="409"/>
    </location>
</feature>
<keyword evidence="1" id="KW-0812">Transmembrane</keyword>
<dbReference type="PIRSF" id="PIRSF036542">
    <property type="entry name" value="SpmA_SpmB"/>
    <property type="match status" value="1"/>
</dbReference>
<organism evidence="3 4">
    <name type="scientific">Prevotella vespertina</name>
    <dbReference type="NCBI Taxonomy" id="2608404"/>
    <lineage>
        <taxon>Bacteria</taxon>
        <taxon>Pseudomonadati</taxon>
        <taxon>Bacteroidota</taxon>
        <taxon>Bacteroidia</taxon>
        <taxon>Bacteroidales</taxon>
        <taxon>Prevotellaceae</taxon>
        <taxon>Prevotella</taxon>
    </lineage>
</organism>
<dbReference type="Proteomes" id="UP000482295">
    <property type="component" value="Unassembled WGS sequence"/>
</dbReference>
<feature type="transmembrane region" description="Helical" evidence="1">
    <location>
        <begin position="173"/>
        <end position="195"/>
    </location>
</feature>
<feature type="domain" description="Nucleoside transporter/FeoB GTPase Gate" evidence="2">
    <location>
        <begin position="51"/>
        <end position="159"/>
    </location>
</feature>
<dbReference type="InterPro" id="IPR011415">
    <property type="entry name" value="SpmA_SpmB"/>
</dbReference>
<proteinExistence type="predicted"/>
<dbReference type="EMBL" id="VVIQ01000006">
    <property type="protein sequence ID" value="MUL28061.1"/>
    <property type="molecule type" value="Genomic_DNA"/>
</dbReference>
<feature type="transmembrane region" description="Helical" evidence="1">
    <location>
        <begin position="44"/>
        <end position="62"/>
    </location>
</feature>
<protein>
    <recommendedName>
        <fullName evidence="2">Nucleoside transporter/FeoB GTPase Gate domain-containing protein</fullName>
    </recommendedName>
</protein>
<reference evidence="3 4" key="1">
    <citation type="submission" date="2019-09" db="EMBL/GenBank/DDBJ databases">
        <title>Prevotella A2879 sp. nov., isolated from an abscess of a patient.</title>
        <authorList>
            <person name="Buhl M."/>
            <person name="Oberhettinger P."/>
        </authorList>
    </citation>
    <scope>NUCLEOTIDE SEQUENCE [LARGE SCALE GENOMIC DNA]</scope>
    <source>
        <strain evidence="3 4">A2879</strain>
    </source>
</reference>
<accession>A0A7C9LSA2</accession>
<gene>
    <name evidence="3" type="ORF">F0475_07060</name>
</gene>
<evidence type="ECO:0000313" key="3">
    <source>
        <dbReference type="EMBL" id="MUL28061.1"/>
    </source>
</evidence>
<keyword evidence="1" id="KW-0472">Membrane</keyword>
<name>A0A7C9LSA2_9BACT</name>
<dbReference type="RefSeq" id="WP_155716045.1">
    <property type="nucleotide sequence ID" value="NZ_VVIQ01000006.1"/>
</dbReference>
<feature type="transmembrane region" description="Helical" evidence="1">
    <location>
        <begin position="201"/>
        <end position="222"/>
    </location>
</feature>
<keyword evidence="4" id="KW-1185">Reference proteome</keyword>
<dbReference type="GO" id="GO:0005886">
    <property type="term" value="C:plasma membrane"/>
    <property type="evidence" value="ECO:0007669"/>
    <property type="project" value="TreeGrafter"/>
</dbReference>
<feature type="transmembrane region" description="Helical" evidence="1">
    <location>
        <begin position="140"/>
        <end position="161"/>
    </location>
</feature>
<dbReference type="InterPro" id="IPR011642">
    <property type="entry name" value="Gate_dom"/>
</dbReference>
<evidence type="ECO:0000259" key="2">
    <source>
        <dbReference type="Pfam" id="PF07670"/>
    </source>
</evidence>
<dbReference type="Pfam" id="PF07670">
    <property type="entry name" value="Gate"/>
    <property type="match status" value="1"/>
</dbReference>
<keyword evidence="1" id="KW-1133">Transmembrane helix</keyword>
<dbReference type="PANTHER" id="PTHR35793:SF2">
    <property type="entry name" value="INNER MEMBRANE PROTEIN YJIG"/>
    <property type="match status" value="1"/>
</dbReference>
<evidence type="ECO:0000256" key="1">
    <source>
        <dbReference type="SAM" id="Phobius"/>
    </source>
</evidence>
<feature type="transmembrane region" description="Helical" evidence="1">
    <location>
        <begin position="6"/>
        <end position="24"/>
    </location>
</feature>